<feature type="compositionally biased region" description="Low complexity" evidence="1">
    <location>
        <begin position="55"/>
        <end position="70"/>
    </location>
</feature>
<feature type="chain" id="PRO_5007294626" evidence="2">
    <location>
        <begin position="20"/>
        <end position="282"/>
    </location>
</feature>
<keyword evidence="4" id="KW-1185">Reference proteome</keyword>
<reference evidence="3 4" key="1">
    <citation type="journal article" date="2015" name="Genome Biol. Evol.">
        <title>Phylogenomic analyses indicate that early fungi evolved digesting cell walls of algal ancestors of land plants.</title>
        <authorList>
            <person name="Chang Y."/>
            <person name="Wang S."/>
            <person name="Sekimoto S."/>
            <person name="Aerts A.L."/>
            <person name="Choi C."/>
            <person name="Clum A."/>
            <person name="LaButti K.M."/>
            <person name="Lindquist E.A."/>
            <person name="Yee Ngan C."/>
            <person name="Ohm R.A."/>
            <person name="Salamov A.A."/>
            <person name="Grigoriev I.V."/>
            <person name="Spatafora J.W."/>
            <person name="Berbee M.L."/>
        </authorList>
    </citation>
    <scope>NUCLEOTIDE SEQUENCE [LARGE SCALE GENOMIC DNA]</scope>
    <source>
        <strain evidence="3 4">NRRL 28638</strain>
    </source>
</reference>
<proteinExistence type="predicted"/>
<dbReference type="Proteomes" id="UP000070444">
    <property type="component" value="Unassembled WGS sequence"/>
</dbReference>
<feature type="region of interest" description="Disordered" evidence="1">
    <location>
        <begin position="39"/>
        <end position="85"/>
    </location>
</feature>
<organism evidence="3 4">
    <name type="scientific">Conidiobolus coronatus (strain ATCC 28846 / CBS 209.66 / NRRL 28638)</name>
    <name type="common">Delacroixia coronata</name>
    <dbReference type="NCBI Taxonomy" id="796925"/>
    <lineage>
        <taxon>Eukaryota</taxon>
        <taxon>Fungi</taxon>
        <taxon>Fungi incertae sedis</taxon>
        <taxon>Zoopagomycota</taxon>
        <taxon>Entomophthoromycotina</taxon>
        <taxon>Entomophthoromycetes</taxon>
        <taxon>Entomophthorales</taxon>
        <taxon>Ancylistaceae</taxon>
        <taxon>Conidiobolus</taxon>
    </lineage>
</organism>
<evidence type="ECO:0000256" key="2">
    <source>
        <dbReference type="SAM" id="SignalP"/>
    </source>
</evidence>
<sequence>MQYSSYILSLIVLLNSVNATPDANTGAAGSLQGFDYSTAQSGASQPNQASAKVDSIPAQYSASPSSSQQANYGTAQSGPNGNSQNAALQAYDKKWRSVLKTMITNPNTKVNVYDLLYNPENQNLDQYFTADVINQLTATYNLQKFTSDEVNTIIALYNQLKSKNGIFSFFDILNQIITFLGTNNTITQKIATNILQLSLSNPSANAQLSQMITKLIFSIGIDNYKIIAQDMQEFKQQFPDQAKVLKEIDSKYQLNNLNFLRSSGTNTGKPASSIETQYNPTY</sequence>
<evidence type="ECO:0000256" key="1">
    <source>
        <dbReference type="SAM" id="MobiDB-lite"/>
    </source>
</evidence>
<feature type="compositionally biased region" description="Polar residues" evidence="1">
    <location>
        <begin position="39"/>
        <end position="50"/>
    </location>
</feature>
<name>A0A137P8B1_CONC2</name>
<accession>A0A137P8B1</accession>
<evidence type="ECO:0000313" key="4">
    <source>
        <dbReference type="Proteomes" id="UP000070444"/>
    </source>
</evidence>
<feature type="signal peptide" evidence="2">
    <location>
        <begin position="1"/>
        <end position="19"/>
    </location>
</feature>
<keyword evidence="2" id="KW-0732">Signal</keyword>
<evidence type="ECO:0000313" key="3">
    <source>
        <dbReference type="EMBL" id="KXN71243.1"/>
    </source>
</evidence>
<protein>
    <submittedName>
        <fullName evidence="3">Uncharacterized protein</fullName>
    </submittedName>
</protein>
<gene>
    <name evidence="3" type="ORF">CONCODRAFT_6059</name>
</gene>
<feature type="compositionally biased region" description="Polar residues" evidence="1">
    <location>
        <begin position="71"/>
        <end position="85"/>
    </location>
</feature>
<dbReference type="EMBL" id="KQ964479">
    <property type="protein sequence ID" value="KXN71243.1"/>
    <property type="molecule type" value="Genomic_DNA"/>
</dbReference>
<dbReference type="AlphaFoldDB" id="A0A137P8B1"/>